<dbReference type="Proteomes" id="UP001215598">
    <property type="component" value="Unassembled WGS sequence"/>
</dbReference>
<gene>
    <name evidence="2" type="ORF">B0H16DRAFT_1462653</name>
</gene>
<dbReference type="EMBL" id="JARKIB010000081">
    <property type="protein sequence ID" value="KAJ7746073.1"/>
    <property type="molecule type" value="Genomic_DNA"/>
</dbReference>
<organism evidence="2 3">
    <name type="scientific">Mycena metata</name>
    <dbReference type="NCBI Taxonomy" id="1033252"/>
    <lineage>
        <taxon>Eukaryota</taxon>
        <taxon>Fungi</taxon>
        <taxon>Dikarya</taxon>
        <taxon>Basidiomycota</taxon>
        <taxon>Agaricomycotina</taxon>
        <taxon>Agaricomycetes</taxon>
        <taxon>Agaricomycetidae</taxon>
        <taxon>Agaricales</taxon>
        <taxon>Marasmiineae</taxon>
        <taxon>Mycenaceae</taxon>
        <taxon>Mycena</taxon>
    </lineage>
</organism>
<feature type="region of interest" description="Disordered" evidence="1">
    <location>
        <begin position="141"/>
        <end position="197"/>
    </location>
</feature>
<evidence type="ECO:0000313" key="3">
    <source>
        <dbReference type="Proteomes" id="UP001215598"/>
    </source>
</evidence>
<accession>A0AAD7N594</accession>
<proteinExistence type="predicted"/>
<feature type="region of interest" description="Disordered" evidence="1">
    <location>
        <begin position="73"/>
        <end position="103"/>
    </location>
</feature>
<keyword evidence="3" id="KW-1185">Reference proteome</keyword>
<dbReference type="AlphaFoldDB" id="A0AAD7N594"/>
<feature type="compositionally biased region" description="Polar residues" evidence="1">
    <location>
        <begin position="88"/>
        <end position="99"/>
    </location>
</feature>
<sequence length="234" mass="25603">MKAAPPLPLAQQERVLTNDHTASKTCAPVCARGLSEMAVTVVEAEAEALLKEASPRSSQNENQDLYMRLAARKTKTRGRTQQREMHGRTQTQSLATSGQERARTCTKRAHLRGKRGPLRTQAPNPTLPTKRAGMRLRYRKTFSSARGQRHTSSRTKVASSLLPKTPKKAPARWGTNGSTPTQAAKPPSAHGYEETGEYAPIGPRRALHTQKSGLGICNGWMILIWKPAGFGSTN</sequence>
<protein>
    <submittedName>
        <fullName evidence="2">Uncharacterized protein</fullName>
    </submittedName>
</protein>
<name>A0AAD7N594_9AGAR</name>
<evidence type="ECO:0000256" key="1">
    <source>
        <dbReference type="SAM" id="MobiDB-lite"/>
    </source>
</evidence>
<comment type="caution">
    <text evidence="2">The sequence shown here is derived from an EMBL/GenBank/DDBJ whole genome shotgun (WGS) entry which is preliminary data.</text>
</comment>
<evidence type="ECO:0000313" key="2">
    <source>
        <dbReference type="EMBL" id="KAJ7746073.1"/>
    </source>
</evidence>
<reference evidence="2" key="1">
    <citation type="submission" date="2023-03" db="EMBL/GenBank/DDBJ databases">
        <title>Massive genome expansion in bonnet fungi (Mycena s.s.) driven by repeated elements and novel gene families across ecological guilds.</title>
        <authorList>
            <consortium name="Lawrence Berkeley National Laboratory"/>
            <person name="Harder C.B."/>
            <person name="Miyauchi S."/>
            <person name="Viragh M."/>
            <person name="Kuo A."/>
            <person name="Thoen E."/>
            <person name="Andreopoulos B."/>
            <person name="Lu D."/>
            <person name="Skrede I."/>
            <person name="Drula E."/>
            <person name="Henrissat B."/>
            <person name="Morin E."/>
            <person name="Kohler A."/>
            <person name="Barry K."/>
            <person name="LaButti K."/>
            <person name="Morin E."/>
            <person name="Salamov A."/>
            <person name="Lipzen A."/>
            <person name="Mereny Z."/>
            <person name="Hegedus B."/>
            <person name="Baldrian P."/>
            <person name="Stursova M."/>
            <person name="Weitz H."/>
            <person name="Taylor A."/>
            <person name="Grigoriev I.V."/>
            <person name="Nagy L.G."/>
            <person name="Martin F."/>
            <person name="Kauserud H."/>
        </authorList>
    </citation>
    <scope>NUCLEOTIDE SEQUENCE</scope>
    <source>
        <strain evidence="2">CBHHK182m</strain>
    </source>
</reference>